<accession>A0A837NFM4</accession>
<evidence type="ECO:0000313" key="2">
    <source>
        <dbReference type="Proteomes" id="UP000053030"/>
    </source>
</evidence>
<dbReference type="OrthoDB" id="7007689at2"/>
<protein>
    <recommendedName>
        <fullName evidence="3">Regulatory protein RecX</fullName>
    </recommendedName>
</protein>
<proteinExistence type="predicted"/>
<comment type="caution">
    <text evidence="1">The sequence shown here is derived from an EMBL/GenBank/DDBJ whole genome shotgun (WGS) entry which is preliminary data.</text>
</comment>
<organism evidence="1 2">
    <name type="scientific">Idiomarina zobellii</name>
    <dbReference type="NCBI Taxonomy" id="86103"/>
    <lineage>
        <taxon>Bacteria</taxon>
        <taxon>Pseudomonadati</taxon>
        <taxon>Pseudomonadota</taxon>
        <taxon>Gammaproteobacteria</taxon>
        <taxon>Alteromonadales</taxon>
        <taxon>Idiomarinaceae</taxon>
        <taxon>Idiomarina</taxon>
    </lineage>
</organism>
<keyword evidence="2" id="KW-1185">Reference proteome</keyword>
<reference evidence="1 2" key="1">
    <citation type="submission" date="2015-08" db="EMBL/GenBank/DDBJ databases">
        <title>Genome sequencing and assembly of the deep-sea bacterium Idiomarina zobellii.</title>
        <authorList>
            <person name="Mithoefer S.D."/>
            <person name="Rheaume B.A."/>
            <person name="MacLea K.S."/>
        </authorList>
    </citation>
    <scope>NUCLEOTIDE SEQUENCE [LARGE SCALE GENOMIC DNA]</scope>
    <source>
        <strain evidence="1 2">KMM 231</strain>
    </source>
</reference>
<evidence type="ECO:0000313" key="1">
    <source>
        <dbReference type="EMBL" id="KPD24026.1"/>
    </source>
</evidence>
<dbReference type="EMBL" id="LHSG01000004">
    <property type="protein sequence ID" value="KPD24026.1"/>
    <property type="molecule type" value="Genomic_DNA"/>
</dbReference>
<dbReference type="Proteomes" id="UP000053030">
    <property type="component" value="Unassembled WGS sequence"/>
</dbReference>
<evidence type="ECO:0008006" key="3">
    <source>
        <dbReference type="Google" id="ProtNLM"/>
    </source>
</evidence>
<name>A0A837NFM4_9GAMM</name>
<gene>
    <name evidence="1" type="ORF">AFK76_05745</name>
</gene>
<dbReference type="RefSeq" id="WP_053953346.1">
    <property type="nucleotide sequence ID" value="NZ_FNCB01000005.1"/>
</dbReference>
<sequence>MSIWDTIYTTGKKILSEAVDQTSEVTQAHKRLKGKSDKELLDIANKSAWKHEGKDQMVARSMLRKRGYTDTQIKR</sequence>
<dbReference type="AlphaFoldDB" id="A0A837NFM4"/>